<organism evidence="1 2">
    <name type="scientific">Methylorubrum populi</name>
    <dbReference type="NCBI Taxonomy" id="223967"/>
    <lineage>
        <taxon>Bacteria</taxon>
        <taxon>Pseudomonadati</taxon>
        <taxon>Pseudomonadota</taxon>
        <taxon>Alphaproteobacteria</taxon>
        <taxon>Hyphomicrobiales</taxon>
        <taxon>Methylobacteriaceae</taxon>
        <taxon>Methylorubrum</taxon>
    </lineage>
</organism>
<accession>A0A161JJR6</accession>
<evidence type="ECO:0000313" key="1">
    <source>
        <dbReference type="EMBL" id="BAU88715.1"/>
    </source>
</evidence>
<reference evidence="1 2" key="1">
    <citation type="journal article" date="2016" name="Genome Announc.">
        <title>Complete Genome Sequence of Methylobacterium populi P-1M, Isolated from Pink-Pigmented Household Biofilm.</title>
        <authorList>
            <person name="Morohoshi T."/>
            <person name="Ikeda T."/>
        </authorList>
    </citation>
    <scope>NUCLEOTIDE SEQUENCE [LARGE SCALE GENOMIC DNA]</scope>
    <source>
        <strain evidence="1 2">P-1M</strain>
    </source>
</reference>
<dbReference type="Proteomes" id="UP000218288">
    <property type="component" value="Chromosome"/>
</dbReference>
<protein>
    <submittedName>
        <fullName evidence="1">Uncharacterized protein</fullName>
    </submittedName>
</protein>
<dbReference type="AlphaFoldDB" id="A0A161JJR6"/>
<sequence length="87" mass="9641">MVLSMPNDADTCELWANKAWTPVDVASVLTKYTGRKLRCRECHGAVRAHSAGKDGMRPHFEHLIGHSGCSLGHYFNGTQTRHHKALA</sequence>
<dbReference type="EMBL" id="AP014809">
    <property type="protein sequence ID" value="BAU88715.1"/>
    <property type="molecule type" value="Genomic_DNA"/>
</dbReference>
<name>A0A161JJR6_9HYPH</name>
<proteinExistence type="predicted"/>
<gene>
    <name evidence="1" type="ORF">MPPM_0110</name>
</gene>
<evidence type="ECO:0000313" key="2">
    <source>
        <dbReference type="Proteomes" id="UP000218288"/>
    </source>
</evidence>